<protein>
    <submittedName>
        <fullName evidence="1">Uncharacterized protein</fullName>
    </submittedName>
</protein>
<dbReference type="Proteomes" id="UP000654075">
    <property type="component" value="Unassembled WGS sequence"/>
</dbReference>
<evidence type="ECO:0000313" key="2">
    <source>
        <dbReference type="Proteomes" id="UP000654075"/>
    </source>
</evidence>
<comment type="caution">
    <text evidence="1">The sequence shown here is derived from an EMBL/GenBank/DDBJ whole genome shotgun (WGS) entry which is preliminary data.</text>
</comment>
<feature type="non-terminal residue" evidence="1">
    <location>
        <position position="1"/>
    </location>
</feature>
<gene>
    <name evidence="1" type="ORF">PGLA1383_LOCUS5221</name>
</gene>
<dbReference type="EMBL" id="CAJNNV010002015">
    <property type="protein sequence ID" value="CAE8586344.1"/>
    <property type="molecule type" value="Genomic_DNA"/>
</dbReference>
<dbReference type="OrthoDB" id="409646at2759"/>
<name>A0A813DFG3_POLGL</name>
<accession>A0A813DFG3</accession>
<proteinExistence type="predicted"/>
<sequence length="99" mass="10502">EDYSETPSKTREAAARELAEVNYKSRFSAAFEVVVSPKASKKGKAAVDALKEGAKKVPMASQSNPVMFTKDAWGRSVVKVLDTKKNSGAIAGAGDVRPS</sequence>
<keyword evidence="2" id="KW-1185">Reference proteome</keyword>
<dbReference type="AlphaFoldDB" id="A0A813DFG3"/>
<reference evidence="1" key="1">
    <citation type="submission" date="2021-02" db="EMBL/GenBank/DDBJ databases">
        <authorList>
            <person name="Dougan E. K."/>
            <person name="Rhodes N."/>
            <person name="Thang M."/>
            <person name="Chan C."/>
        </authorList>
    </citation>
    <scope>NUCLEOTIDE SEQUENCE</scope>
</reference>
<organism evidence="1 2">
    <name type="scientific">Polarella glacialis</name>
    <name type="common">Dinoflagellate</name>
    <dbReference type="NCBI Taxonomy" id="89957"/>
    <lineage>
        <taxon>Eukaryota</taxon>
        <taxon>Sar</taxon>
        <taxon>Alveolata</taxon>
        <taxon>Dinophyceae</taxon>
        <taxon>Suessiales</taxon>
        <taxon>Suessiaceae</taxon>
        <taxon>Polarella</taxon>
    </lineage>
</organism>
<evidence type="ECO:0000313" key="1">
    <source>
        <dbReference type="EMBL" id="CAE8586344.1"/>
    </source>
</evidence>